<dbReference type="EMBL" id="BKCJ010004716">
    <property type="protein sequence ID" value="GEU62685.1"/>
    <property type="molecule type" value="Genomic_DNA"/>
</dbReference>
<protein>
    <submittedName>
        <fullName evidence="1">Uncharacterized protein</fullName>
    </submittedName>
</protein>
<evidence type="ECO:0000313" key="1">
    <source>
        <dbReference type="EMBL" id="GEU62685.1"/>
    </source>
</evidence>
<name>A0A6L2LRE8_TANCI</name>
<dbReference type="AlphaFoldDB" id="A0A6L2LRE8"/>
<proteinExistence type="predicted"/>
<gene>
    <name evidence="1" type="ORF">Tci_034663</name>
</gene>
<organism evidence="1">
    <name type="scientific">Tanacetum cinerariifolium</name>
    <name type="common">Dalmatian daisy</name>
    <name type="synonym">Chrysanthemum cinerariifolium</name>
    <dbReference type="NCBI Taxonomy" id="118510"/>
    <lineage>
        <taxon>Eukaryota</taxon>
        <taxon>Viridiplantae</taxon>
        <taxon>Streptophyta</taxon>
        <taxon>Embryophyta</taxon>
        <taxon>Tracheophyta</taxon>
        <taxon>Spermatophyta</taxon>
        <taxon>Magnoliopsida</taxon>
        <taxon>eudicotyledons</taxon>
        <taxon>Gunneridae</taxon>
        <taxon>Pentapetalae</taxon>
        <taxon>asterids</taxon>
        <taxon>campanulids</taxon>
        <taxon>Asterales</taxon>
        <taxon>Asteraceae</taxon>
        <taxon>Asteroideae</taxon>
        <taxon>Anthemideae</taxon>
        <taxon>Anthemidinae</taxon>
        <taxon>Tanacetum</taxon>
    </lineage>
</organism>
<sequence>MDPNSSLGKISIGEEVVVILSDKVKGYRDWNSSESQDTANSGKKKETKAMVFYHTETKEVSNRIVAPCFVNRLEAYDGKINLRVEENMISNEYAVKLCFEHEVKKGNRVVKKELIVALRGEIFFVKFIINPEEDDVEPGVIFGRSFLRMTKAITDFKVGTITIYLDIDPSLEETEGEEKSNDDWDHFLNFNIDDVPLLGTSSSAGGHLTQEEAAKETIAIRMSRKVSLLEEERPIIKTMVYNEKYKKILDEVWKDKVELDGKIVKEEEDATIRTHDDEAGSSRSKHPRQHKTIEEVLLSQSHHKFLLWEGCNKDAKSRIGCDGEIDDMLRIRLREARSDEEVFTYMAWIRAFNINEQIYVELCHEFILLMNLMKLGLYQAIKLEEEGFNVYFKGGLRNDEHFNAQEYWLSISREENLGLSWSHTSTIRNPILRVIHKMIIYGLCQRTTGYDKIQKNDLWILKDVVRSLSALMYCRDLDTITLRDLIDSDGKLIPEDLQPGVPRVGIPRPSRASMQDLYDMMGKMEIHQEAIVQMEYRQSYHWDMYQGVFEHMAGVYSVPLQGAYNPPGYAQSQYDKYYQKYPPPPL</sequence>
<accession>A0A6L2LRE8</accession>
<reference evidence="1" key="1">
    <citation type="journal article" date="2019" name="Sci. Rep.">
        <title>Draft genome of Tanacetum cinerariifolium, the natural source of mosquito coil.</title>
        <authorList>
            <person name="Yamashiro T."/>
            <person name="Shiraishi A."/>
            <person name="Satake H."/>
            <person name="Nakayama K."/>
        </authorList>
    </citation>
    <scope>NUCLEOTIDE SEQUENCE</scope>
</reference>
<comment type="caution">
    <text evidence="1">The sequence shown here is derived from an EMBL/GenBank/DDBJ whole genome shotgun (WGS) entry which is preliminary data.</text>
</comment>